<dbReference type="AlphaFoldDB" id="A0A084IVU6"/>
<dbReference type="EMBL" id="SZOD01000907">
    <property type="protein sequence ID" value="TKI80433.1"/>
    <property type="molecule type" value="Genomic_DNA"/>
</dbReference>
<reference evidence="10 17" key="5">
    <citation type="submission" date="2020-12" db="EMBL/GenBank/DDBJ databases">
        <title>FDA dAtabase for Regulatory Grade micrObial Sequences (FDA-ARGOS): Supporting development and validation of Infectious Disease Dx tests.</title>
        <authorList>
            <person name="Nelson B."/>
            <person name="Plummer A."/>
            <person name="Tallon L."/>
            <person name="Sadzewicz L."/>
            <person name="Zhao X."/>
            <person name="Boylan J."/>
            <person name="Ott S."/>
            <person name="Bowen H."/>
            <person name="Vavikolanu K."/>
            <person name="Mehta A."/>
            <person name="Aluvathingal J."/>
            <person name="Nadendla S."/>
            <person name="Myers T."/>
            <person name="Yan Y."/>
            <person name="Sichtig H."/>
        </authorList>
    </citation>
    <scope>NUCLEOTIDE SEQUENCE [LARGE SCALE GENOMIC DNA]</scope>
    <source>
        <strain evidence="10 17">FDAARGOS_924</strain>
    </source>
</reference>
<dbReference type="GO" id="GO:0003677">
    <property type="term" value="F:DNA binding"/>
    <property type="evidence" value="ECO:0007669"/>
    <property type="project" value="UniProtKB-UniRule"/>
</dbReference>
<evidence type="ECO:0000313" key="14">
    <source>
        <dbReference type="Proteomes" id="UP000236165"/>
    </source>
</evidence>
<dbReference type="PANTHER" id="PTHR30385:SF6">
    <property type="entry name" value="RNA POLYMERASE SIGMA FACTOR SIGI"/>
    <property type="match status" value="1"/>
</dbReference>
<dbReference type="Proteomes" id="UP000236165">
    <property type="component" value="Unassembled WGS sequence"/>
</dbReference>
<evidence type="ECO:0000256" key="2">
    <source>
        <dbReference type="ARBA" id="ARBA00023015"/>
    </source>
</evidence>
<dbReference type="Proteomes" id="UP000190696">
    <property type="component" value="Unassembled WGS sequence"/>
</dbReference>
<accession>A0A0B5RYG2</accession>
<comment type="similarity">
    <text evidence="6">Belongs to the sigma-70 factor family. SigI subfamily.</text>
</comment>
<keyword evidence="1 6" id="KW-0963">Cytoplasm</keyword>
<reference evidence="11 15" key="3">
    <citation type="journal article" date="2019" name="Environ. Microbiol.">
        <title>An active ?-lactamase is a part of an orchestrated cell wall stress resistance network of Bacillus subtilis and related rhizosphere species.</title>
        <authorList>
            <person name="Bucher T."/>
            <person name="Keren-Paz A."/>
            <person name="Hausser J."/>
            <person name="Olender T."/>
            <person name="Cytryn E."/>
            <person name="Kolodkin-Gal I."/>
        </authorList>
    </citation>
    <scope>NUCLEOTIDE SEQUENCE [LARGE SCALE GENOMIC DNA]</scope>
    <source>
        <strain evidence="11 15">I186</strain>
    </source>
</reference>
<evidence type="ECO:0000313" key="12">
    <source>
        <dbReference type="EMBL" id="VXC90256.1"/>
    </source>
</evidence>
<comment type="subunit">
    <text evidence="6">Interacts with RsgI.</text>
</comment>
<evidence type="ECO:0000256" key="5">
    <source>
        <dbReference type="ARBA" id="ARBA00023163"/>
    </source>
</evidence>
<dbReference type="GO" id="GO:0006352">
    <property type="term" value="P:DNA-templated transcription initiation"/>
    <property type="evidence" value="ECO:0007669"/>
    <property type="project" value="UniProtKB-UniRule"/>
</dbReference>
<dbReference type="Proteomes" id="UP000305524">
    <property type="component" value="Unassembled WGS sequence"/>
</dbReference>
<evidence type="ECO:0000256" key="6">
    <source>
        <dbReference type="HAMAP-Rule" id="MF_02064"/>
    </source>
</evidence>
<evidence type="ECO:0000313" key="8">
    <source>
        <dbReference type="EMBL" id="OOR04251.1"/>
    </source>
</evidence>
<keyword evidence="5 6" id="KW-0804">Transcription</keyword>
<dbReference type="InterPro" id="IPR014244">
    <property type="entry name" value="RNA_pol_sigma-I"/>
</dbReference>
<protein>
    <recommendedName>
        <fullName evidence="6">RNA polymerase sigma factor SigI</fullName>
    </recommendedName>
</protein>
<dbReference type="Pfam" id="PF04542">
    <property type="entry name" value="Sigma70_r2"/>
    <property type="match status" value="1"/>
</dbReference>
<comment type="activity regulation">
    <text evidence="6">Negatively regulated by the anti-sigma-I factor RsgI.</text>
</comment>
<proteinExistence type="inferred from homology"/>
<evidence type="ECO:0000256" key="3">
    <source>
        <dbReference type="ARBA" id="ARBA00023082"/>
    </source>
</evidence>
<gene>
    <name evidence="6 12" type="primary">sigI</name>
    <name evidence="12" type="ORF">BACI71_90302</name>
    <name evidence="9" type="ORF">BACWE_50020</name>
    <name evidence="8" type="ORF">BW900_22615</name>
    <name evidence="11" type="ORF">FC701_28350</name>
    <name evidence="10" type="ORF">I6G81_17150</name>
</gene>
<keyword evidence="17" id="KW-1185">Reference proteome</keyword>
<sequence length="240" mass="28795">MLSLVMKILKKTKIEDIVFNIQNNGGDKEAFIVQYQPFIRKSISSVCRRYITEQDDEYSIGLFAFNEAIEQYSYKKGKSFLAFADLLIKRDVIDYIRKESKHNLVFLKEDKQEEILEIQVSLTEYMKEMENSNRKEEILHFQSVLAEFKITFSELAKESPKHRDTREHLIEIVKIIIKDEKMMEELFRKKKLPLKHIEPRVRVSRKTLERHRKYIIAMCIIFANNYTYILDYIRGEKHDE</sequence>
<evidence type="ECO:0000256" key="4">
    <source>
        <dbReference type="ARBA" id="ARBA00023125"/>
    </source>
</evidence>
<organism evidence="12 16">
    <name type="scientific">Bacillus mycoides</name>
    <dbReference type="NCBI Taxonomy" id="1405"/>
    <lineage>
        <taxon>Bacteria</taxon>
        <taxon>Bacillati</taxon>
        <taxon>Bacillota</taxon>
        <taxon>Bacilli</taxon>
        <taxon>Bacillales</taxon>
        <taxon>Bacillaceae</taxon>
        <taxon>Bacillus</taxon>
        <taxon>Bacillus cereus group</taxon>
    </lineage>
</organism>
<dbReference type="NCBIfam" id="TIGR02895">
    <property type="entry name" value="spore_sigI"/>
    <property type="match status" value="1"/>
</dbReference>
<evidence type="ECO:0000313" key="13">
    <source>
        <dbReference type="Proteomes" id="UP000190696"/>
    </source>
</evidence>
<dbReference type="KEGG" id="bmyo:BG05_2599"/>
<name>A0A084IVU6_BACMY</name>
<dbReference type="Proteomes" id="UP000596196">
    <property type="component" value="Chromosome"/>
</dbReference>
<dbReference type="EMBL" id="MKZQ01000069">
    <property type="protein sequence ID" value="PJN65306.1"/>
    <property type="molecule type" value="Genomic_DNA"/>
</dbReference>
<feature type="short sequence motif" description="Polymerase core binding" evidence="6">
    <location>
        <begin position="56"/>
        <end position="69"/>
    </location>
</feature>
<reference evidence="8 13" key="2">
    <citation type="submission" date="2017-01" db="EMBL/GenBank/DDBJ databases">
        <title>Bacillus cereus isolates.</title>
        <authorList>
            <person name="Beno S.M."/>
        </authorList>
    </citation>
    <scope>NUCLEOTIDE SEQUENCE [LARGE SCALE GENOMIC DNA]</scope>
    <source>
        <strain evidence="8 13">FSL W7-1108</strain>
    </source>
</reference>
<dbReference type="PIRSF" id="PIRSF038953">
    <property type="entry name" value="SigI"/>
    <property type="match status" value="1"/>
</dbReference>
<dbReference type="PANTHER" id="PTHR30385">
    <property type="entry name" value="SIGMA FACTOR F FLAGELLAR"/>
    <property type="match status" value="1"/>
</dbReference>
<dbReference type="SUPFAM" id="SSF88946">
    <property type="entry name" value="Sigma2 domain of RNA polymerase sigma factors"/>
    <property type="match status" value="1"/>
</dbReference>
<keyword evidence="2 6" id="KW-0805">Transcription regulation</keyword>
<dbReference type="HAMAP" id="MF_02064">
    <property type="entry name" value="Sigma70_SigI"/>
    <property type="match status" value="1"/>
</dbReference>
<dbReference type="Proteomes" id="UP000437562">
    <property type="component" value="Unassembled WGS sequence"/>
</dbReference>
<reference evidence="12 16" key="4">
    <citation type="submission" date="2019-10" db="EMBL/GenBank/DDBJ databases">
        <authorList>
            <person name="Karimi E."/>
        </authorList>
    </citation>
    <scope>NUCLEOTIDE SEQUENCE [LARGE SCALE GENOMIC DNA]</scope>
    <source>
        <strain evidence="12">Bacillus sp. 71</strain>
    </source>
</reference>
<dbReference type="EMBL" id="MUAI01000026">
    <property type="protein sequence ID" value="OOR04251.1"/>
    <property type="molecule type" value="Genomic_DNA"/>
</dbReference>
<dbReference type="InterPro" id="IPR007627">
    <property type="entry name" value="RNA_pol_sigma70_r2"/>
</dbReference>
<keyword evidence="6" id="KW-0346">Stress response</keyword>
<dbReference type="GO" id="GO:0005737">
    <property type="term" value="C:cytoplasm"/>
    <property type="evidence" value="ECO:0007669"/>
    <property type="project" value="UniProtKB-SubCell"/>
</dbReference>
<keyword evidence="4 6" id="KW-0238">DNA-binding</keyword>
<evidence type="ECO:0000313" key="11">
    <source>
        <dbReference type="EMBL" id="TKI80433.1"/>
    </source>
</evidence>
<dbReference type="RefSeq" id="WP_002128341.1">
    <property type="nucleotide sequence ID" value="NZ_CM000719.1"/>
</dbReference>
<dbReference type="OMA" id="YSAEKGN"/>
<evidence type="ECO:0000259" key="7">
    <source>
        <dbReference type="Pfam" id="PF04542"/>
    </source>
</evidence>
<dbReference type="Gene3D" id="1.10.1740.10">
    <property type="match status" value="1"/>
</dbReference>
<evidence type="ECO:0000313" key="10">
    <source>
        <dbReference type="EMBL" id="QQA14138.1"/>
    </source>
</evidence>
<comment type="subcellular location">
    <subcellularLocation>
        <location evidence="6">Cytoplasm</location>
    </subcellularLocation>
</comment>
<feature type="domain" description="RNA polymerase sigma-70 region 2" evidence="7">
    <location>
        <begin position="32"/>
        <end position="101"/>
    </location>
</feature>
<feature type="DNA-binding region" description="H-T-H motif" evidence="6">
    <location>
        <begin position="194"/>
        <end position="213"/>
    </location>
</feature>
<accession>A0A654CBI2</accession>
<evidence type="ECO:0000313" key="15">
    <source>
        <dbReference type="Proteomes" id="UP000305524"/>
    </source>
</evidence>
<comment type="function">
    <text evidence="6">Sigma factors are initiation factors that promote the attachment of RNA polymerase to specific initiation sites and are then released.</text>
</comment>
<reference evidence="9 14" key="1">
    <citation type="submission" date="2016-10" db="EMBL/GenBank/DDBJ databases">
        <title>Genome Sequence of Bacillus weihenstephanensis GM6LP.</title>
        <authorList>
            <person name="Poehlein A."/>
            <person name="Wemheuer F."/>
            <person name="Hollensteiner J."/>
            <person name="Wemheuer B."/>
        </authorList>
    </citation>
    <scope>NUCLEOTIDE SEQUENCE [LARGE SCALE GENOMIC DNA]</scope>
    <source>
        <strain evidence="9 14">GM6LP</strain>
    </source>
</reference>
<dbReference type="EMBL" id="CP065877">
    <property type="protein sequence ID" value="QQA14138.1"/>
    <property type="molecule type" value="Genomic_DNA"/>
</dbReference>
<accession>A0A084IVU6</accession>
<dbReference type="EMBL" id="CABWMC010000034">
    <property type="protein sequence ID" value="VXC90256.1"/>
    <property type="molecule type" value="Genomic_DNA"/>
</dbReference>
<dbReference type="NCBIfam" id="NF006171">
    <property type="entry name" value="PRK08311.1-2"/>
    <property type="match status" value="1"/>
</dbReference>
<evidence type="ECO:0000313" key="17">
    <source>
        <dbReference type="Proteomes" id="UP000596196"/>
    </source>
</evidence>
<keyword evidence="3 6" id="KW-0731">Sigma factor</keyword>
<evidence type="ECO:0000313" key="16">
    <source>
        <dbReference type="Proteomes" id="UP000437562"/>
    </source>
</evidence>
<dbReference type="InterPro" id="IPR013325">
    <property type="entry name" value="RNA_pol_sigma_r2"/>
</dbReference>
<dbReference type="GO" id="GO:0016987">
    <property type="term" value="F:sigma factor activity"/>
    <property type="evidence" value="ECO:0007669"/>
    <property type="project" value="UniProtKB-UniRule"/>
</dbReference>
<evidence type="ECO:0000256" key="1">
    <source>
        <dbReference type="ARBA" id="ARBA00022490"/>
    </source>
</evidence>
<evidence type="ECO:0000313" key="9">
    <source>
        <dbReference type="EMBL" id="PJN65306.1"/>
    </source>
</evidence>